<dbReference type="AlphaFoldDB" id="A0A317PYN3"/>
<evidence type="ECO:0000256" key="1">
    <source>
        <dbReference type="PROSITE-ProRule" id="PRU00169"/>
    </source>
</evidence>
<evidence type="ECO:0000259" key="2">
    <source>
        <dbReference type="PROSITE" id="PS50110"/>
    </source>
</evidence>
<sequence>MNILQVEDETEWFEDTVKPLLFDIGVTQVFHAATYDSAIQILTENDVDYVILDLAIPLNKDNPVPEVSNGLRLASYIRKEYSGTPILVLTGQQTEEAVEQFVEDQEPETFWDGKRKSLVKVRPKRRVNEAILILEEAVKELDIIDAIEIEVAGCELDFLEKRVIRIFCKDNSAIGAKARLLNDGLSSAKVLEVKLIGQNGHDLPWTSLVKIDIKQKIDKESQNFKSHVNKLPVASYPNVLNEYVAGCGDKKGIFYRFANHFDSNYFDHLNSDEDSALTILERIRSILDTWSDNKEVKQVSVGAIRSLICSDQKFENLLEIRNRLGLEDFEVKKLNAYYSIQHADLHGLNVLVSGDLNPILIVNGQLN</sequence>
<gene>
    <name evidence="3" type="ORF">DET45_12231</name>
</gene>
<reference evidence="3 4" key="1">
    <citation type="submission" date="2018-05" db="EMBL/GenBank/DDBJ databases">
        <title>Freshwater and sediment microbial communities from various areas in North America, analyzing microbe dynamics in response to fracking.</title>
        <authorList>
            <person name="Lamendella R."/>
        </authorList>
    </citation>
    <scope>NUCLEOTIDE SEQUENCE [LARGE SCALE GENOMIC DNA]</scope>
    <source>
        <strain evidence="3 4">125B1</strain>
    </source>
</reference>
<dbReference type="InterPro" id="IPR011006">
    <property type="entry name" value="CheY-like_superfamily"/>
</dbReference>
<dbReference type="PROSITE" id="PS50110">
    <property type="entry name" value="RESPONSE_REGULATORY"/>
    <property type="match status" value="1"/>
</dbReference>
<feature type="modified residue" description="4-aspartylphosphate" evidence="1">
    <location>
        <position position="53"/>
    </location>
</feature>
<keyword evidence="1" id="KW-0597">Phosphoprotein</keyword>
<dbReference type="GO" id="GO:0000160">
    <property type="term" value="P:phosphorelay signal transduction system"/>
    <property type="evidence" value="ECO:0007669"/>
    <property type="project" value="InterPro"/>
</dbReference>
<comment type="caution">
    <text evidence="3">The sequence shown here is derived from an EMBL/GenBank/DDBJ whole genome shotgun (WGS) entry which is preliminary data.</text>
</comment>
<dbReference type="EMBL" id="QGTT01000022">
    <property type="protein sequence ID" value="PWW08885.1"/>
    <property type="molecule type" value="Genomic_DNA"/>
</dbReference>
<dbReference type="SUPFAM" id="SSF52172">
    <property type="entry name" value="CheY-like"/>
    <property type="match status" value="1"/>
</dbReference>
<organism evidence="3 4">
    <name type="scientific">Pseudidiomarina maritima</name>
    <dbReference type="NCBI Taxonomy" id="519453"/>
    <lineage>
        <taxon>Bacteria</taxon>
        <taxon>Pseudomonadati</taxon>
        <taxon>Pseudomonadota</taxon>
        <taxon>Gammaproteobacteria</taxon>
        <taxon>Alteromonadales</taxon>
        <taxon>Idiomarinaceae</taxon>
        <taxon>Pseudidiomarina</taxon>
    </lineage>
</organism>
<feature type="domain" description="Response regulatory" evidence="2">
    <location>
        <begin position="2"/>
        <end position="131"/>
    </location>
</feature>
<dbReference type="Gene3D" id="3.40.50.2300">
    <property type="match status" value="1"/>
</dbReference>
<evidence type="ECO:0000313" key="4">
    <source>
        <dbReference type="Proteomes" id="UP000246964"/>
    </source>
</evidence>
<dbReference type="OrthoDB" id="9797603at2"/>
<accession>A0A317PYN3</accession>
<keyword evidence="4" id="KW-1185">Reference proteome</keyword>
<dbReference type="Proteomes" id="UP000246964">
    <property type="component" value="Unassembled WGS sequence"/>
</dbReference>
<protein>
    <submittedName>
        <fullName evidence="3">Response regulator receiver domain-containing protein</fullName>
    </submittedName>
</protein>
<dbReference type="RefSeq" id="WP_110076860.1">
    <property type="nucleotide sequence ID" value="NZ_QGTT01000022.1"/>
</dbReference>
<dbReference type="Pfam" id="PF00072">
    <property type="entry name" value="Response_reg"/>
    <property type="match status" value="1"/>
</dbReference>
<dbReference type="InterPro" id="IPR001789">
    <property type="entry name" value="Sig_transdc_resp-reg_receiver"/>
</dbReference>
<name>A0A317PYN3_9GAMM</name>
<evidence type="ECO:0000313" key="3">
    <source>
        <dbReference type="EMBL" id="PWW08885.1"/>
    </source>
</evidence>
<proteinExistence type="predicted"/>